<dbReference type="InterPro" id="IPR006439">
    <property type="entry name" value="HAD-SF_hydro_IA"/>
</dbReference>
<dbReference type="PANTHER" id="PTHR46649">
    <property type="match status" value="1"/>
</dbReference>
<dbReference type="EC" id="3.8.1.2" evidence="1"/>
<dbReference type="AlphaFoldDB" id="A0A7K0CE38"/>
<reference evidence="1 2" key="1">
    <citation type="submission" date="2019-10" db="EMBL/GenBank/DDBJ databases">
        <title>Streptomyces smaragdinus sp. nov. and Streptomyces fabii sp. nov., isolated from the gut of fungus growing-termite Macrotermes natalensis.</title>
        <authorList>
            <person name="Schwitalla J."/>
            <person name="Benndorf R."/>
            <person name="Martin K."/>
            <person name="De Beer W."/>
            <person name="Kaster A.-K."/>
            <person name="Vollmers J."/>
            <person name="Poulsen M."/>
            <person name="Beemelmanns C."/>
        </authorList>
    </citation>
    <scope>NUCLEOTIDE SEQUENCE [LARGE SCALE GENOMIC DNA]</scope>
    <source>
        <strain evidence="1 2">RB5</strain>
    </source>
</reference>
<dbReference type="OrthoDB" id="3362560at2"/>
<dbReference type="GO" id="GO:0018784">
    <property type="term" value="F:(S)-2-haloacid dehalogenase activity"/>
    <property type="evidence" value="ECO:0007669"/>
    <property type="project" value="UniProtKB-EC"/>
</dbReference>
<dbReference type="SUPFAM" id="SSF56784">
    <property type="entry name" value="HAD-like"/>
    <property type="match status" value="1"/>
</dbReference>
<dbReference type="Pfam" id="PF00702">
    <property type="entry name" value="Hydrolase"/>
    <property type="match status" value="1"/>
</dbReference>
<dbReference type="InterPro" id="IPR023214">
    <property type="entry name" value="HAD_sf"/>
</dbReference>
<proteinExistence type="predicted"/>
<dbReference type="PANTHER" id="PTHR46649:SF4">
    <property type="entry name" value="HALOACID DEHALOGENASE-LIKE HYDROLASE (HAD) SUPERFAMILY PROTEIN"/>
    <property type="match status" value="1"/>
</dbReference>
<dbReference type="EMBL" id="WEGJ01000004">
    <property type="protein sequence ID" value="MQY11738.1"/>
    <property type="molecule type" value="Genomic_DNA"/>
</dbReference>
<name>A0A7K0CE38_9ACTN</name>
<dbReference type="InterPro" id="IPR036412">
    <property type="entry name" value="HAD-like_sf"/>
</dbReference>
<protein>
    <submittedName>
        <fullName evidence="1">(S)-2-haloacid dehalogenase 4A</fullName>
        <ecNumber evidence="1">3.8.1.2</ecNumber>
    </submittedName>
</protein>
<evidence type="ECO:0000313" key="2">
    <source>
        <dbReference type="Proteomes" id="UP000466345"/>
    </source>
</evidence>
<organism evidence="1 2">
    <name type="scientific">Streptomyces smaragdinus</name>
    <dbReference type="NCBI Taxonomy" id="2585196"/>
    <lineage>
        <taxon>Bacteria</taxon>
        <taxon>Bacillati</taxon>
        <taxon>Actinomycetota</taxon>
        <taxon>Actinomycetes</taxon>
        <taxon>Kitasatosporales</taxon>
        <taxon>Streptomycetaceae</taxon>
        <taxon>Streptomyces</taxon>
    </lineage>
</organism>
<dbReference type="NCBIfam" id="TIGR01509">
    <property type="entry name" value="HAD-SF-IA-v3"/>
    <property type="match status" value="1"/>
</dbReference>
<gene>
    <name evidence="1" type="primary">hdl IVa</name>
    <name evidence="1" type="ORF">SRB5_18570</name>
</gene>
<dbReference type="RefSeq" id="WP_153451020.1">
    <property type="nucleotide sequence ID" value="NZ_WEGJ01000004.1"/>
</dbReference>
<keyword evidence="1" id="KW-0378">Hydrolase</keyword>
<comment type="caution">
    <text evidence="1">The sequence shown here is derived from an EMBL/GenBank/DDBJ whole genome shotgun (WGS) entry which is preliminary data.</text>
</comment>
<dbReference type="SFLD" id="SFLDS00003">
    <property type="entry name" value="Haloacid_Dehalogenase"/>
    <property type="match status" value="1"/>
</dbReference>
<sequence length="233" mass="25477">MAINGVLFDASGTLLRVEPARARLRAVLDERGIAASDEEVRVWGDRLDAAGAVPGGTPPREVPERLTPVWRARDDSEAGHRAAFTALAREVDLPWPGLYDALYDRTFRPAAWRLYPDALEVLAALRDRGVRTAVVSNVGWDWRPVFTGLGLDPYLDAHVFSYEVGLVKPDPRIFRLACERLGLAPGEVLMVGDERARDGGAVAVGCRYLPVDHLPVTERPDALRAVLPLVAAV</sequence>
<dbReference type="Gene3D" id="3.40.50.1000">
    <property type="entry name" value="HAD superfamily/HAD-like"/>
    <property type="match status" value="1"/>
</dbReference>
<dbReference type="NCBIfam" id="TIGR01549">
    <property type="entry name" value="HAD-SF-IA-v1"/>
    <property type="match status" value="1"/>
</dbReference>
<dbReference type="SFLD" id="SFLDG01129">
    <property type="entry name" value="C1.5:_HAD__Beta-PGM__Phosphata"/>
    <property type="match status" value="1"/>
</dbReference>
<dbReference type="PRINTS" id="PR00413">
    <property type="entry name" value="HADHALOGNASE"/>
</dbReference>
<evidence type="ECO:0000313" key="1">
    <source>
        <dbReference type="EMBL" id="MQY11738.1"/>
    </source>
</evidence>
<dbReference type="Proteomes" id="UP000466345">
    <property type="component" value="Unassembled WGS sequence"/>
</dbReference>
<accession>A0A7K0CE38</accession>
<keyword evidence="2" id="KW-1185">Reference proteome</keyword>